<feature type="compositionally biased region" description="Low complexity" evidence="1">
    <location>
        <begin position="54"/>
        <end position="72"/>
    </location>
</feature>
<keyword evidence="2" id="KW-1133">Transmembrane helix</keyword>
<sequence>MRSAAQHGMRVVRIGHDRSRMLMVTHPPTRMTRGWCHPRHNHDWTAATNKKLMSSSSSKQQSVSSSSSSSSSELHHHPQAAAILEKTNRLEAGMLELVEQRNQRQAKEAREWKILKVVSTNKSEFINIGAAFVCVLLAYQVVALRRSLTKLQESREESLTQLQTLRSLLQKLLVEQQQNNTHPPHDSWSQTTAQSCATAIRVEDSKQGNTRRTNWLGMRAKTNNNTVEEDHHDSLVPLLAPILQTSLENTIGDLAWTPEELKEQKVRSLHLAAAQDAASRQQQQDNRMDHNVPSTTTTTSSEEALQTLLKEMTRDNNKEPTRDVVPGSAAASASIEMTQDADGNAVVKRRKFAII</sequence>
<proteinExistence type="predicted"/>
<feature type="compositionally biased region" description="Basic and acidic residues" evidence="1">
    <location>
        <begin position="311"/>
        <end position="322"/>
    </location>
</feature>
<feature type="region of interest" description="Disordered" evidence="1">
    <location>
        <begin position="275"/>
        <end position="336"/>
    </location>
</feature>
<keyword evidence="2" id="KW-0812">Transmembrane</keyword>
<evidence type="ECO:0000313" key="3">
    <source>
        <dbReference type="EMBL" id="CAD9824597.1"/>
    </source>
</evidence>
<evidence type="ECO:0000256" key="1">
    <source>
        <dbReference type="SAM" id="MobiDB-lite"/>
    </source>
</evidence>
<dbReference type="EMBL" id="HBHQ01024381">
    <property type="protein sequence ID" value="CAD9824597.1"/>
    <property type="molecule type" value="Transcribed_RNA"/>
</dbReference>
<evidence type="ECO:0000256" key="2">
    <source>
        <dbReference type="SAM" id="Phobius"/>
    </source>
</evidence>
<name>A0A7S2XSA9_9STRA</name>
<protein>
    <submittedName>
        <fullName evidence="3">Uncharacterized protein</fullName>
    </submittedName>
</protein>
<organism evidence="3">
    <name type="scientific">Attheya septentrionalis</name>
    <dbReference type="NCBI Taxonomy" id="420275"/>
    <lineage>
        <taxon>Eukaryota</taxon>
        <taxon>Sar</taxon>
        <taxon>Stramenopiles</taxon>
        <taxon>Ochrophyta</taxon>
        <taxon>Bacillariophyta</taxon>
        <taxon>Coscinodiscophyceae</taxon>
        <taxon>Chaetocerotophycidae</taxon>
        <taxon>Chaetocerotales</taxon>
        <taxon>Attheyaceae</taxon>
        <taxon>Attheya</taxon>
    </lineage>
</organism>
<reference evidence="3" key="1">
    <citation type="submission" date="2021-01" db="EMBL/GenBank/DDBJ databases">
        <authorList>
            <person name="Corre E."/>
            <person name="Pelletier E."/>
            <person name="Niang G."/>
            <person name="Scheremetjew M."/>
            <person name="Finn R."/>
            <person name="Kale V."/>
            <person name="Holt S."/>
            <person name="Cochrane G."/>
            <person name="Meng A."/>
            <person name="Brown T."/>
            <person name="Cohen L."/>
        </authorList>
    </citation>
    <scope>NUCLEOTIDE SEQUENCE</scope>
    <source>
        <strain evidence="3">CCMP2084</strain>
    </source>
</reference>
<keyword evidence="2" id="KW-0472">Membrane</keyword>
<feature type="compositionally biased region" description="Low complexity" evidence="1">
    <location>
        <begin position="275"/>
        <end position="284"/>
    </location>
</feature>
<dbReference type="AlphaFoldDB" id="A0A7S2XSA9"/>
<accession>A0A7S2XSA9</accession>
<feature type="transmembrane region" description="Helical" evidence="2">
    <location>
        <begin position="125"/>
        <end position="144"/>
    </location>
</feature>
<gene>
    <name evidence="3" type="ORF">ASEP1449_LOCUS16431</name>
</gene>
<feature type="region of interest" description="Disordered" evidence="1">
    <location>
        <begin position="49"/>
        <end position="78"/>
    </location>
</feature>